<evidence type="ECO:0000256" key="6">
    <source>
        <dbReference type="ARBA" id="ARBA00022989"/>
    </source>
</evidence>
<evidence type="ECO:0000256" key="9">
    <source>
        <dbReference type="RuleBase" id="RU003945"/>
    </source>
</evidence>
<comment type="subcellular location">
    <subcellularLocation>
        <location evidence="9">Membrane</location>
        <topology evidence="9">Multi-pass membrane protein</topology>
    </subcellularLocation>
    <subcellularLocation>
        <location evidence="1">Mitochondrion inner membrane</location>
        <topology evidence="1">Multi-pass membrane protein</topology>
    </subcellularLocation>
</comment>
<evidence type="ECO:0000259" key="11">
    <source>
        <dbReference type="Pfam" id="PF02096"/>
    </source>
</evidence>
<comment type="caution">
    <text evidence="12">The sequence shown here is derived from an EMBL/GenBank/DDBJ whole genome shotgun (WGS) entry which is preliminary data.</text>
</comment>
<evidence type="ECO:0000256" key="4">
    <source>
        <dbReference type="ARBA" id="ARBA00022792"/>
    </source>
</evidence>
<dbReference type="GO" id="GO:0032979">
    <property type="term" value="P:protein insertion into mitochondrial inner membrane from matrix"/>
    <property type="evidence" value="ECO:0007669"/>
    <property type="project" value="TreeGrafter"/>
</dbReference>
<dbReference type="InterPro" id="IPR028055">
    <property type="entry name" value="YidC/Oxa/ALB_C"/>
</dbReference>
<accession>A0A2Z6RKP1</accession>
<dbReference type="NCBIfam" id="TIGR03592">
    <property type="entry name" value="yidC_oxa1_cterm"/>
    <property type="match status" value="1"/>
</dbReference>
<keyword evidence="6 10" id="KW-1133">Transmembrane helix</keyword>
<comment type="similarity">
    <text evidence="2 9">Belongs to the OXA1/ALB3/YidC family.</text>
</comment>
<evidence type="ECO:0000256" key="7">
    <source>
        <dbReference type="ARBA" id="ARBA00023128"/>
    </source>
</evidence>
<dbReference type="GO" id="GO:0032977">
    <property type="term" value="F:membrane insertase activity"/>
    <property type="evidence" value="ECO:0007669"/>
    <property type="project" value="InterPro"/>
</dbReference>
<feature type="domain" description="Membrane insertase YidC/Oxa/ALB C-terminal" evidence="11">
    <location>
        <begin position="164"/>
        <end position="358"/>
    </location>
</feature>
<keyword evidence="7" id="KW-0496">Mitochondrion</keyword>
<keyword evidence="8 10" id="KW-0472">Membrane</keyword>
<dbReference type="GO" id="GO:0005743">
    <property type="term" value="C:mitochondrial inner membrane"/>
    <property type="evidence" value="ECO:0007669"/>
    <property type="project" value="UniProtKB-SubCell"/>
</dbReference>
<protein>
    <recommendedName>
        <fullName evidence="11">Membrane insertase YidC/Oxa/ALB C-terminal domain-containing protein</fullName>
    </recommendedName>
</protein>
<dbReference type="Proteomes" id="UP000247702">
    <property type="component" value="Unassembled WGS sequence"/>
</dbReference>
<evidence type="ECO:0000256" key="8">
    <source>
        <dbReference type="ARBA" id="ARBA00023136"/>
    </source>
</evidence>
<keyword evidence="13" id="KW-1185">Reference proteome</keyword>
<keyword evidence="3 9" id="KW-0812">Transmembrane</keyword>
<reference evidence="12 13" key="1">
    <citation type="submission" date="2017-11" db="EMBL/GenBank/DDBJ databases">
        <title>The genome of Rhizophagus clarus HR1 reveals common genetic basis of auxotrophy among arbuscular mycorrhizal fungi.</title>
        <authorList>
            <person name="Kobayashi Y."/>
        </authorList>
    </citation>
    <scope>NUCLEOTIDE SEQUENCE [LARGE SCALE GENOMIC DNA]</scope>
    <source>
        <strain evidence="12 13">HR1</strain>
    </source>
</reference>
<evidence type="ECO:0000256" key="10">
    <source>
        <dbReference type="SAM" id="Phobius"/>
    </source>
</evidence>
<evidence type="ECO:0000256" key="5">
    <source>
        <dbReference type="ARBA" id="ARBA00022946"/>
    </source>
</evidence>
<dbReference type="STRING" id="94130.A0A2Z6RKP1"/>
<dbReference type="EMBL" id="BEXD01002558">
    <property type="protein sequence ID" value="GBB98724.1"/>
    <property type="molecule type" value="Genomic_DNA"/>
</dbReference>
<evidence type="ECO:0000313" key="13">
    <source>
        <dbReference type="Proteomes" id="UP000247702"/>
    </source>
</evidence>
<evidence type="ECO:0000313" key="12">
    <source>
        <dbReference type="EMBL" id="GBB98724.1"/>
    </source>
</evidence>
<feature type="transmembrane region" description="Helical" evidence="10">
    <location>
        <begin position="320"/>
        <end position="345"/>
    </location>
</feature>
<feature type="transmembrane region" description="Helical" evidence="10">
    <location>
        <begin position="237"/>
        <end position="257"/>
    </location>
</feature>
<dbReference type="AlphaFoldDB" id="A0A2Z6RKP1"/>
<evidence type="ECO:0000256" key="3">
    <source>
        <dbReference type="ARBA" id="ARBA00022692"/>
    </source>
</evidence>
<gene>
    <name evidence="12" type="ORF">RclHR1_03300004</name>
</gene>
<dbReference type="CDD" id="cd20069">
    <property type="entry name" value="5TM_Oxa1-like"/>
    <property type="match status" value="1"/>
</dbReference>
<evidence type="ECO:0000256" key="1">
    <source>
        <dbReference type="ARBA" id="ARBA00004448"/>
    </source>
</evidence>
<dbReference type="InterPro" id="IPR001708">
    <property type="entry name" value="YidC/ALB3/OXA1/COX18"/>
</dbReference>
<dbReference type="PANTHER" id="PTHR12428:SF66">
    <property type="entry name" value="MITOCHONDRIAL INNER MEMBRANE PROTEIN OXA1L"/>
    <property type="match status" value="1"/>
</dbReference>
<dbReference type="PANTHER" id="PTHR12428">
    <property type="entry name" value="OXA1"/>
    <property type="match status" value="1"/>
</dbReference>
<organism evidence="12 13">
    <name type="scientific">Rhizophagus clarus</name>
    <dbReference type="NCBI Taxonomy" id="94130"/>
    <lineage>
        <taxon>Eukaryota</taxon>
        <taxon>Fungi</taxon>
        <taxon>Fungi incertae sedis</taxon>
        <taxon>Mucoromycota</taxon>
        <taxon>Glomeromycotina</taxon>
        <taxon>Glomeromycetes</taxon>
        <taxon>Glomerales</taxon>
        <taxon>Glomeraceae</taxon>
        <taxon>Rhizophagus</taxon>
    </lineage>
</organism>
<feature type="transmembrane region" description="Helical" evidence="10">
    <location>
        <begin position="162"/>
        <end position="184"/>
    </location>
</feature>
<keyword evidence="5" id="KW-0809">Transit peptide</keyword>
<dbReference type="Pfam" id="PF02096">
    <property type="entry name" value="60KD_IMP"/>
    <property type="match status" value="1"/>
</dbReference>
<proteinExistence type="inferred from homology"/>
<evidence type="ECO:0000256" key="2">
    <source>
        <dbReference type="ARBA" id="ARBA00009877"/>
    </source>
</evidence>
<sequence>MNFSIICRTKQNINYFQIARIQYSNILTNKFSTKVNSIRLFKNHGLFTQKKTSSYNNRSSNFDKINLYQSFTINKLCRNITTTQNNDTGEVEASSSTLPQDGITENVDSAANFTNIIEPITSNDIAETALKIGDLKAMGLVNFTPVGLIEECFEILHVSTGLPWWGTITLATLILRIGLFPLLIKSQLNVAKLTKIQPKSQKLMEEIKRARVEGDQQTVMAKSVELKQLYLDNNISVLSPLLPLIQMPIFVSFFFALRKMAELPVPGFEQDGILWFKDLSVPDPQSILPFLVSGSFILLLESNIESSGTPKSSQTTGIKWLFRVLGVTSIFFTMHLPSAILYHFVCANSISFVQSQALKNKKVRKYFGLPAIVGPKINESVKKKPLIEQWKDWNTAALAENKKNQSKKRKSIDK</sequence>
<keyword evidence="4" id="KW-0999">Mitochondrion inner membrane</keyword>
<name>A0A2Z6RKP1_9GLOM</name>